<evidence type="ECO:0000256" key="1">
    <source>
        <dbReference type="ARBA" id="ARBA00010886"/>
    </source>
</evidence>
<dbReference type="Pfam" id="PF00069">
    <property type="entry name" value="Pkinase"/>
    <property type="match status" value="1"/>
</dbReference>
<evidence type="ECO:0000313" key="9">
    <source>
        <dbReference type="EMBL" id="TDD58689.1"/>
    </source>
</evidence>
<dbReference type="OrthoDB" id="9762169at2"/>
<evidence type="ECO:0000256" key="3">
    <source>
        <dbReference type="ARBA" id="ARBA00022679"/>
    </source>
</evidence>
<dbReference type="EC" id="2.7.11.1" evidence="2"/>
<dbReference type="PANTHER" id="PTHR43671:SF13">
    <property type="entry name" value="SERINE_THREONINE-PROTEIN KINASE NEK2"/>
    <property type="match status" value="1"/>
</dbReference>
<dbReference type="PROSITE" id="PS00107">
    <property type="entry name" value="PROTEIN_KINASE_ATP"/>
    <property type="match status" value="1"/>
</dbReference>
<dbReference type="EMBL" id="SMKY01000609">
    <property type="protein sequence ID" value="TDD58689.1"/>
    <property type="molecule type" value="Genomic_DNA"/>
</dbReference>
<comment type="similarity">
    <text evidence="1">Belongs to the protein kinase superfamily. NEK Ser/Thr protein kinase family. NIMA subfamily.</text>
</comment>
<evidence type="ECO:0000256" key="4">
    <source>
        <dbReference type="ARBA" id="ARBA00022741"/>
    </source>
</evidence>
<evidence type="ECO:0000259" key="8">
    <source>
        <dbReference type="PROSITE" id="PS50011"/>
    </source>
</evidence>
<dbReference type="PROSITE" id="PS50011">
    <property type="entry name" value="PROTEIN_KINASE_DOM"/>
    <property type="match status" value="1"/>
</dbReference>
<keyword evidence="9" id="KW-0723">Serine/threonine-protein kinase</keyword>
<name>A0A4R4ZM10_9ACTN</name>
<evidence type="ECO:0000256" key="6">
    <source>
        <dbReference type="ARBA" id="ARBA00022840"/>
    </source>
</evidence>
<dbReference type="GO" id="GO:0004674">
    <property type="term" value="F:protein serine/threonine kinase activity"/>
    <property type="evidence" value="ECO:0007669"/>
    <property type="project" value="UniProtKB-KW"/>
</dbReference>
<proteinExistence type="inferred from homology"/>
<dbReference type="Gene3D" id="1.10.510.10">
    <property type="entry name" value="Transferase(Phosphotransferase) domain 1"/>
    <property type="match status" value="1"/>
</dbReference>
<dbReference type="GO" id="GO:0005524">
    <property type="term" value="F:ATP binding"/>
    <property type="evidence" value="ECO:0007669"/>
    <property type="project" value="UniProtKB-UniRule"/>
</dbReference>
<keyword evidence="5 9" id="KW-0418">Kinase</keyword>
<dbReference type="Proteomes" id="UP000295578">
    <property type="component" value="Unassembled WGS sequence"/>
</dbReference>
<accession>A0A4R4ZM10</accession>
<keyword evidence="6 7" id="KW-0067">ATP-binding</keyword>
<gene>
    <name evidence="9" type="ORF">E1293_46855</name>
</gene>
<reference evidence="9 10" key="1">
    <citation type="submission" date="2019-03" db="EMBL/GenBank/DDBJ databases">
        <title>Draft genome sequences of novel Actinobacteria.</title>
        <authorList>
            <person name="Sahin N."/>
            <person name="Ay H."/>
            <person name="Saygin H."/>
        </authorList>
    </citation>
    <scope>NUCLEOTIDE SEQUENCE [LARGE SCALE GENOMIC DNA]</scope>
    <source>
        <strain evidence="9 10">DSM 45941</strain>
    </source>
</reference>
<sequence>MLDARDARSVDREAETPGLSVPLVFRTIGAVNAGWVIDGRFTMLDRIGMGGTSRVWRAYDHAERRYCAAKLVRQSGPTSMLRLVRERALRLAHPHVLTPYASCMAYEDVLLAMDLVRGGSLETLLGDYGRLPPEYAAEVLDQLLAALSHIHAAGVVHRDVKPANLLLEPSPVGAPHVRLADFGIALEDEGMRFTTTGFTVGTPGYLAPEVLDWNRPGPRQDLYAAGMVAWRMLTGAGDPEPRQQVGAPPPGVPPTLWRVIAHLCAPDPAHRPNDADAARRSLSACHRELRFPVRTLDGEPLQIFDHLGPPPR</sequence>
<dbReference type="InterPro" id="IPR017441">
    <property type="entry name" value="Protein_kinase_ATP_BS"/>
</dbReference>
<dbReference type="CDD" id="cd14014">
    <property type="entry name" value="STKc_PknB_like"/>
    <property type="match status" value="1"/>
</dbReference>
<evidence type="ECO:0000256" key="7">
    <source>
        <dbReference type="PROSITE-ProRule" id="PRU10141"/>
    </source>
</evidence>
<dbReference type="InterPro" id="IPR050660">
    <property type="entry name" value="NEK_Ser/Thr_kinase"/>
</dbReference>
<keyword evidence="3" id="KW-0808">Transferase</keyword>
<evidence type="ECO:0000256" key="2">
    <source>
        <dbReference type="ARBA" id="ARBA00012513"/>
    </source>
</evidence>
<dbReference type="PROSITE" id="PS00108">
    <property type="entry name" value="PROTEIN_KINASE_ST"/>
    <property type="match status" value="1"/>
</dbReference>
<feature type="domain" description="Protein kinase" evidence="8">
    <location>
        <begin position="41"/>
        <end position="289"/>
    </location>
</feature>
<evidence type="ECO:0000313" key="10">
    <source>
        <dbReference type="Proteomes" id="UP000295578"/>
    </source>
</evidence>
<keyword evidence="4 7" id="KW-0547">Nucleotide-binding</keyword>
<keyword evidence="10" id="KW-1185">Reference proteome</keyword>
<dbReference type="SUPFAM" id="SSF56112">
    <property type="entry name" value="Protein kinase-like (PK-like)"/>
    <property type="match status" value="1"/>
</dbReference>
<dbReference type="AlphaFoldDB" id="A0A4R4ZM10"/>
<dbReference type="SMART" id="SM00220">
    <property type="entry name" value="S_TKc"/>
    <property type="match status" value="1"/>
</dbReference>
<dbReference type="InterPro" id="IPR008271">
    <property type="entry name" value="Ser/Thr_kinase_AS"/>
</dbReference>
<dbReference type="PANTHER" id="PTHR43671">
    <property type="entry name" value="SERINE/THREONINE-PROTEIN KINASE NEK"/>
    <property type="match status" value="1"/>
</dbReference>
<dbReference type="Gene3D" id="3.30.200.20">
    <property type="entry name" value="Phosphorylase Kinase, domain 1"/>
    <property type="match status" value="1"/>
</dbReference>
<comment type="caution">
    <text evidence="9">The sequence shown here is derived from an EMBL/GenBank/DDBJ whole genome shotgun (WGS) entry which is preliminary data.</text>
</comment>
<protein>
    <recommendedName>
        <fullName evidence="2">non-specific serine/threonine protein kinase</fullName>
        <ecNumber evidence="2">2.7.11.1</ecNumber>
    </recommendedName>
</protein>
<organism evidence="9 10">
    <name type="scientific">Actinomadura darangshiensis</name>
    <dbReference type="NCBI Taxonomy" id="705336"/>
    <lineage>
        <taxon>Bacteria</taxon>
        <taxon>Bacillati</taxon>
        <taxon>Actinomycetota</taxon>
        <taxon>Actinomycetes</taxon>
        <taxon>Streptosporangiales</taxon>
        <taxon>Thermomonosporaceae</taxon>
        <taxon>Actinomadura</taxon>
    </lineage>
</organism>
<dbReference type="InterPro" id="IPR011009">
    <property type="entry name" value="Kinase-like_dom_sf"/>
</dbReference>
<evidence type="ECO:0000256" key="5">
    <source>
        <dbReference type="ARBA" id="ARBA00022777"/>
    </source>
</evidence>
<feature type="binding site" evidence="7">
    <location>
        <position position="70"/>
    </location>
    <ligand>
        <name>ATP</name>
        <dbReference type="ChEBI" id="CHEBI:30616"/>
    </ligand>
</feature>
<dbReference type="InterPro" id="IPR000719">
    <property type="entry name" value="Prot_kinase_dom"/>
</dbReference>